<sequence>MTETDRSRKSGVALEKTYRFLLWLIPAVEKFPRSQKFLLGDRMQTLALDVQESLIEATYSRTPTPHLLACNLRLEKLRFLFRLAMDLHYLDLARYEFAARAIDEIGRLVGGWLKANRAPAA</sequence>
<dbReference type="InterPro" id="IPR036583">
    <property type="entry name" value="23S_rRNA_IVS_sf"/>
</dbReference>
<dbReference type="Pfam" id="PF22296">
    <property type="entry name" value="bAvd"/>
    <property type="match status" value="1"/>
</dbReference>
<dbReference type="InterPro" id="IPR055360">
    <property type="entry name" value="bAvd"/>
</dbReference>
<dbReference type="RefSeq" id="WP_186407818.1">
    <property type="nucleotide sequence ID" value="NZ_FLQX01000125.1"/>
</dbReference>
<dbReference type="NCBIfam" id="NF033474">
    <property type="entry name" value="DivGenRetAVD"/>
    <property type="match status" value="1"/>
</dbReference>
<organism evidence="2 3">
    <name type="scientific">Candidatus Accumulibacter aalborgensis</name>
    <dbReference type="NCBI Taxonomy" id="1860102"/>
    <lineage>
        <taxon>Bacteria</taxon>
        <taxon>Pseudomonadati</taxon>
        <taxon>Pseudomonadota</taxon>
        <taxon>Betaproteobacteria</taxon>
        <taxon>Candidatus Accumulibacter</taxon>
    </lineage>
</organism>
<keyword evidence="3" id="KW-1185">Reference proteome</keyword>
<evidence type="ECO:0000259" key="1">
    <source>
        <dbReference type="Pfam" id="PF22296"/>
    </source>
</evidence>
<dbReference type="AlphaFoldDB" id="A0A1A8XT35"/>
<dbReference type="SUPFAM" id="SSF158446">
    <property type="entry name" value="IVS-encoded protein-like"/>
    <property type="match status" value="1"/>
</dbReference>
<dbReference type="Gene3D" id="1.20.1440.60">
    <property type="entry name" value="23S rRNA-intervening sequence"/>
    <property type="match status" value="1"/>
</dbReference>
<protein>
    <recommendedName>
        <fullName evidence="1">bAvd-like domain-containing protein</fullName>
    </recommendedName>
</protein>
<dbReference type="EMBL" id="FLQX01000125">
    <property type="protein sequence ID" value="SBT07672.1"/>
    <property type="molecule type" value="Genomic_DNA"/>
</dbReference>
<proteinExistence type="predicted"/>
<evidence type="ECO:0000313" key="3">
    <source>
        <dbReference type="Proteomes" id="UP000199169"/>
    </source>
</evidence>
<name>A0A1A8XT35_9PROT</name>
<dbReference type="Proteomes" id="UP000199169">
    <property type="component" value="Unassembled WGS sequence"/>
</dbReference>
<gene>
    <name evidence="2" type="ORF">ACCAA_480030</name>
</gene>
<dbReference type="CDD" id="cd16376">
    <property type="entry name" value="Avd_like"/>
    <property type="match status" value="1"/>
</dbReference>
<feature type="domain" description="bAvd-like" evidence="1">
    <location>
        <begin position="13"/>
        <end position="114"/>
    </location>
</feature>
<accession>A0A1A8XT35</accession>
<evidence type="ECO:0000313" key="2">
    <source>
        <dbReference type="EMBL" id="SBT07672.1"/>
    </source>
</evidence>
<dbReference type="STRING" id="1860102.ACCAA_480030"/>
<reference evidence="2 3" key="1">
    <citation type="submission" date="2016-06" db="EMBL/GenBank/DDBJ databases">
        <authorList>
            <person name="Kjaerup R.B."/>
            <person name="Dalgaard T.S."/>
            <person name="Juul-Madsen H.R."/>
        </authorList>
    </citation>
    <scope>NUCLEOTIDE SEQUENCE [LARGE SCALE GENOMIC DNA]</scope>
    <source>
        <strain evidence="2">3</strain>
    </source>
</reference>